<reference evidence="5 6" key="1">
    <citation type="journal article" date="2008" name="Nature">
        <title>The genome of the choanoflagellate Monosiga brevicollis and the origin of metazoans.</title>
        <authorList>
            <consortium name="JGI Sequencing"/>
            <person name="King N."/>
            <person name="Westbrook M.J."/>
            <person name="Young S.L."/>
            <person name="Kuo A."/>
            <person name="Abedin M."/>
            <person name="Chapman J."/>
            <person name="Fairclough S."/>
            <person name="Hellsten U."/>
            <person name="Isogai Y."/>
            <person name="Letunic I."/>
            <person name="Marr M."/>
            <person name="Pincus D."/>
            <person name="Putnam N."/>
            <person name="Rokas A."/>
            <person name="Wright K.J."/>
            <person name="Zuzow R."/>
            <person name="Dirks W."/>
            <person name="Good M."/>
            <person name="Goodstein D."/>
            <person name="Lemons D."/>
            <person name="Li W."/>
            <person name="Lyons J.B."/>
            <person name="Morris A."/>
            <person name="Nichols S."/>
            <person name="Richter D.J."/>
            <person name="Salamov A."/>
            <person name="Bork P."/>
            <person name="Lim W.A."/>
            <person name="Manning G."/>
            <person name="Miller W.T."/>
            <person name="McGinnis W."/>
            <person name="Shapiro H."/>
            <person name="Tjian R."/>
            <person name="Grigoriev I.V."/>
            <person name="Rokhsar D."/>
        </authorList>
    </citation>
    <scope>NUCLEOTIDE SEQUENCE [LARGE SCALE GENOMIC DNA]</scope>
    <source>
        <strain evidence="6">MX1 / ATCC 50154</strain>
    </source>
</reference>
<sequence length="312" mass="34512">MHSTGAHQPFAARREQPERDVIAFSGCGWMLPYHIGVAHGLVAAGRIRQFTRFAGASGGSLIGAYLACAIDPETVLEAHLYQSEICRQEGTWWKLRRLLEHMMDETLPHNAHIKCSGRLSVAMTRLWPRPRLRPVFVSHFPERQDLINALLSSCMVPGYLDAALISRFRDWYVIDGGTWQLVPRIAGAVKVCPFQAPFPRSQGVKLDISPELTPDFPYTKRELWSLCYNPADMTTAREIHNWGLKAANVWLDTSDKGRPRCTTNAASRWPSGIPRVGTAPIPTPPQGPPAAPSANPGAGSSRPNIISHLTPK</sequence>
<dbReference type="GO" id="GO:0004806">
    <property type="term" value="F:triacylglycerol lipase activity"/>
    <property type="evidence" value="ECO:0000318"/>
    <property type="project" value="GO_Central"/>
</dbReference>
<dbReference type="GO" id="GO:0005811">
    <property type="term" value="C:lipid droplet"/>
    <property type="evidence" value="ECO:0000318"/>
    <property type="project" value="GO_Central"/>
</dbReference>
<dbReference type="EMBL" id="CH991545">
    <property type="protein sequence ID" value="EDQ91546.1"/>
    <property type="molecule type" value="Genomic_DNA"/>
</dbReference>
<dbReference type="GO" id="GO:0055088">
    <property type="term" value="P:lipid homeostasis"/>
    <property type="evidence" value="ECO:0000318"/>
    <property type="project" value="GO_Central"/>
</dbReference>
<dbReference type="OMA" id="FSGCGWM"/>
<keyword evidence="2" id="KW-0442">Lipid degradation</keyword>
<dbReference type="InterPro" id="IPR016035">
    <property type="entry name" value="Acyl_Trfase/lysoPLipase"/>
</dbReference>
<feature type="active site" description="Proton acceptor" evidence="2">
    <location>
        <position position="175"/>
    </location>
</feature>
<dbReference type="GeneID" id="5889156"/>
<feature type="region of interest" description="Disordered" evidence="3">
    <location>
        <begin position="255"/>
        <end position="312"/>
    </location>
</feature>
<dbReference type="CDD" id="cd07224">
    <property type="entry name" value="Pat_like"/>
    <property type="match status" value="1"/>
</dbReference>
<dbReference type="PROSITE" id="PS51635">
    <property type="entry name" value="PNPLA"/>
    <property type="match status" value="1"/>
</dbReference>
<feature type="short sequence motif" description="DGA/G" evidence="2">
    <location>
        <begin position="175"/>
        <end position="177"/>
    </location>
</feature>
<dbReference type="InterPro" id="IPR033562">
    <property type="entry name" value="PLPL"/>
</dbReference>
<dbReference type="AlphaFoldDB" id="A9UTT0"/>
<dbReference type="GO" id="GO:0005737">
    <property type="term" value="C:cytoplasm"/>
    <property type="evidence" value="ECO:0000318"/>
    <property type="project" value="GO_Central"/>
</dbReference>
<evidence type="ECO:0000313" key="5">
    <source>
        <dbReference type="EMBL" id="EDQ91546.1"/>
    </source>
</evidence>
<feature type="active site" description="Nucleophile" evidence="2">
    <location>
        <position position="57"/>
    </location>
</feature>
<evidence type="ECO:0000259" key="4">
    <source>
        <dbReference type="PROSITE" id="PS51635"/>
    </source>
</evidence>
<dbReference type="PANTHER" id="PTHR12406">
    <property type="entry name" value="CALCIUM-INDEPENDENT PHOSPHOLIPASE A2 IPLA2 -RELATED"/>
    <property type="match status" value="1"/>
</dbReference>
<feature type="compositionally biased region" description="Pro residues" evidence="3">
    <location>
        <begin position="281"/>
        <end position="291"/>
    </location>
</feature>
<evidence type="ECO:0000256" key="2">
    <source>
        <dbReference type="PROSITE-ProRule" id="PRU01161"/>
    </source>
</evidence>
<comment type="caution">
    <text evidence="2">Lacks conserved residue(s) required for the propagation of feature annotation.</text>
</comment>
<dbReference type="FunCoup" id="A9UTT0">
    <property type="interactions" value="190"/>
</dbReference>
<dbReference type="SUPFAM" id="SSF52151">
    <property type="entry name" value="FabD/lysophospholipase-like"/>
    <property type="match status" value="1"/>
</dbReference>
<evidence type="ECO:0000256" key="1">
    <source>
        <dbReference type="ARBA" id="ARBA00023098"/>
    </source>
</evidence>
<dbReference type="Proteomes" id="UP000001357">
    <property type="component" value="Unassembled WGS sequence"/>
</dbReference>
<feature type="compositionally biased region" description="Low complexity" evidence="3">
    <location>
        <begin position="292"/>
        <end position="303"/>
    </location>
</feature>
<dbReference type="Gene3D" id="3.40.1090.10">
    <property type="entry name" value="Cytosolic phospholipase A2 catalytic domain"/>
    <property type="match status" value="1"/>
</dbReference>
<dbReference type="GO" id="GO:0019433">
    <property type="term" value="P:triglyceride catabolic process"/>
    <property type="evidence" value="ECO:0000318"/>
    <property type="project" value="GO_Central"/>
</dbReference>
<dbReference type="GO" id="GO:0016020">
    <property type="term" value="C:membrane"/>
    <property type="evidence" value="ECO:0000318"/>
    <property type="project" value="GO_Central"/>
</dbReference>
<feature type="domain" description="PNPLA" evidence="4">
    <location>
        <begin position="22"/>
        <end position="188"/>
    </location>
</feature>
<dbReference type="eggNOG" id="KOG3773">
    <property type="taxonomic scope" value="Eukaryota"/>
</dbReference>
<dbReference type="RefSeq" id="XP_001743968.1">
    <property type="nucleotide sequence ID" value="XM_001743916.1"/>
</dbReference>
<proteinExistence type="predicted"/>
<accession>A9UTT0</accession>
<organism evidence="5 6">
    <name type="scientific">Monosiga brevicollis</name>
    <name type="common">Choanoflagellate</name>
    <dbReference type="NCBI Taxonomy" id="81824"/>
    <lineage>
        <taxon>Eukaryota</taxon>
        <taxon>Choanoflagellata</taxon>
        <taxon>Craspedida</taxon>
        <taxon>Salpingoecidae</taxon>
        <taxon>Monosiga</taxon>
    </lineage>
</organism>
<keyword evidence="1 2" id="KW-0443">Lipid metabolism</keyword>
<dbReference type="InParanoid" id="A9UTT0"/>
<feature type="short sequence motif" description="GXSXG" evidence="2">
    <location>
        <begin position="55"/>
        <end position="59"/>
    </location>
</feature>
<evidence type="ECO:0000313" key="6">
    <source>
        <dbReference type="Proteomes" id="UP000001357"/>
    </source>
</evidence>
<name>A9UTT0_MONBE</name>
<dbReference type="PANTHER" id="PTHR12406:SF7">
    <property type="entry name" value="PATATIN-LIKE PHOSPHOLIPASE DOMAIN-CONTAINING PROTEIN 4"/>
    <property type="match status" value="1"/>
</dbReference>
<evidence type="ECO:0000256" key="3">
    <source>
        <dbReference type="SAM" id="MobiDB-lite"/>
    </source>
</evidence>
<protein>
    <recommendedName>
        <fullName evidence="4">PNPLA domain-containing protein</fullName>
    </recommendedName>
</protein>
<dbReference type="Pfam" id="PF01734">
    <property type="entry name" value="Patatin"/>
    <property type="match status" value="1"/>
</dbReference>
<gene>
    <name evidence="5" type="ORF">MONBRDRAFT_23560</name>
</gene>
<dbReference type="InterPro" id="IPR002641">
    <property type="entry name" value="PNPLA_dom"/>
</dbReference>
<keyword evidence="6" id="KW-1185">Reference proteome</keyword>
<dbReference type="KEGG" id="mbr:MONBRDRAFT_23560"/>
<keyword evidence="2" id="KW-0378">Hydrolase</keyword>